<feature type="region of interest" description="Disordered" evidence="2">
    <location>
        <begin position="392"/>
        <end position="412"/>
    </location>
</feature>
<evidence type="ECO:0000256" key="2">
    <source>
        <dbReference type="SAM" id="MobiDB-lite"/>
    </source>
</evidence>
<evidence type="ECO:0000256" key="1">
    <source>
        <dbReference type="ARBA" id="ARBA00008452"/>
    </source>
</evidence>
<organism evidence="4 5">
    <name type="scientific">Cellulomonas marina</name>
    <dbReference type="NCBI Taxonomy" id="988821"/>
    <lineage>
        <taxon>Bacteria</taxon>
        <taxon>Bacillati</taxon>
        <taxon>Actinomycetota</taxon>
        <taxon>Actinomycetes</taxon>
        <taxon>Micrococcales</taxon>
        <taxon>Cellulomonadaceae</taxon>
        <taxon>Cellulomonas</taxon>
    </lineage>
</organism>
<feature type="compositionally biased region" description="Low complexity" evidence="2">
    <location>
        <begin position="392"/>
        <end position="404"/>
    </location>
</feature>
<dbReference type="AlphaFoldDB" id="A0A1I1A6Z7"/>
<evidence type="ECO:0000259" key="3">
    <source>
        <dbReference type="SMART" id="SM00642"/>
    </source>
</evidence>
<evidence type="ECO:0000313" key="4">
    <source>
        <dbReference type="EMBL" id="SFB33136.1"/>
    </source>
</evidence>
<evidence type="ECO:0000313" key="5">
    <source>
        <dbReference type="Proteomes" id="UP000199012"/>
    </source>
</evidence>
<dbReference type="Gene3D" id="3.20.20.80">
    <property type="entry name" value="Glycosidases"/>
    <property type="match status" value="2"/>
</dbReference>
<proteinExistence type="inferred from homology"/>
<dbReference type="GO" id="GO:0005975">
    <property type="term" value="P:carbohydrate metabolic process"/>
    <property type="evidence" value="ECO:0007669"/>
    <property type="project" value="InterPro"/>
</dbReference>
<gene>
    <name evidence="4" type="ORF">SAMN05421867_11534</name>
</gene>
<dbReference type="InterPro" id="IPR006047">
    <property type="entry name" value="GH13_cat_dom"/>
</dbReference>
<sequence length="412" mass="43940">MAAGVTLLTYADRLAGDLAEVRALLVDGPLRGFAGVHLLPFFVPFDGDDTGFDPVDHATVDPRLGTWADVRALADAGLEVTADLIVNHVSARSAEFVDWLERGPASPHDGMFLTYGTVFPDGAREEDLTAFYRPRPGLPFTAVRRADGTRRLVWTTFMPSQVDLDVQHPVARAYLRRVLRALAAGGVRTVRMDAVGYAVKTPGTDSFMTPQTLAFVAEAAALAHDEGLRVLVEVHAHHTQQLAVAPLVDLVYDFALPPLLLHALGTGTVDRLDRWLRIRPANAVTVLDTHDGIGVVDAGPSGDLPGLLDEEEMAGIFARAAVATGGRSAAASVCRRSCGCRTRSTRRSSTCSGATRPRSCWPGACRCSCPGSRSSTTSACSAGTTTWPCTRAPARAATSTGTTARRTRSRRP</sequence>
<dbReference type="SUPFAM" id="SSF51445">
    <property type="entry name" value="(Trans)glycosidases"/>
    <property type="match status" value="1"/>
</dbReference>
<dbReference type="PANTHER" id="PTHR38784:SF1">
    <property type="entry name" value="SUCROSE PHOSPHORYLASE"/>
    <property type="match status" value="1"/>
</dbReference>
<reference evidence="4 5" key="1">
    <citation type="submission" date="2016-10" db="EMBL/GenBank/DDBJ databases">
        <authorList>
            <person name="de Groot N.N."/>
        </authorList>
    </citation>
    <scope>NUCLEOTIDE SEQUENCE [LARGE SCALE GENOMIC DNA]</scope>
    <source>
        <strain evidence="4 5">CGMCC 4.6945</strain>
    </source>
</reference>
<dbReference type="InterPro" id="IPR017853">
    <property type="entry name" value="GH"/>
</dbReference>
<dbReference type="SMART" id="SM00642">
    <property type="entry name" value="Aamy"/>
    <property type="match status" value="1"/>
</dbReference>
<accession>A0A1I1A6Z7</accession>
<feature type="domain" description="Glycosyl hydrolase family 13 catalytic" evidence="3">
    <location>
        <begin position="4"/>
        <end position="347"/>
    </location>
</feature>
<dbReference type="Proteomes" id="UP000199012">
    <property type="component" value="Unassembled WGS sequence"/>
</dbReference>
<dbReference type="Pfam" id="PF00128">
    <property type="entry name" value="Alpha-amylase"/>
    <property type="match status" value="1"/>
</dbReference>
<name>A0A1I1A6Z7_9CELL</name>
<dbReference type="EMBL" id="FOKA01000015">
    <property type="protein sequence ID" value="SFB33136.1"/>
    <property type="molecule type" value="Genomic_DNA"/>
</dbReference>
<comment type="similarity">
    <text evidence="1">Belongs to the glycosyl hydrolase 13 family. Sucrose phosphorylase subfamily.</text>
</comment>
<dbReference type="STRING" id="988821.SAMN05421867_11534"/>
<dbReference type="PANTHER" id="PTHR38784">
    <property type="entry name" value="SUCROSE PHOSPHORYLASE"/>
    <property type="match status" value="1"/>
</dbReference>
<dbReference type="RefSeq" id="WP_239078889.1">
    <property type="nucleotide sequence ID" value="NZ_BONM01000018.1"/>
</dbReference>
<protein>
    <submittedName>
        <fullName evidence="4">Sucrose phosphorylase</fullName>
    </submittedName>
</protein>
<keyword evidence="5" id="KW-1185">Reference proteome</keyword>